<dbReference type="EMBL" id="BARW01013019">
    <property type="protein sequence ID" value="GAI75210.1"/>
    <property type="molecule type" value="Genomic_DNA"/>
</dbReference>
<organism evidence="2">
    <name type="scientific">marine sediment metagenome</name>
    <dbReference type="NCBI Taxonomy" id="412755"/>
    <lineage>
        <taxon>unclassified sequences</taxon>
        <taxon>metagenomes</taxon>
        <taxon>ecological metagenomes</taxon>
    </lineage>
</organism>
<dbReference type="AlphaFoldDB" id="X1SIH6"/>
<evidence type="ECO:0000313" key="2">
    <source>
        <dbReference type="EMBL" id="GAI75210.1"/>
    </source>
</evidence>
<feature type="domain" description="Thioredoxin" evidence="1">
    <location>
        <begin position="2"/>
        <end position="56"/>
    </location>
</feature>
<gene>
    <name evidence="2" type="ORF">S12H4_24144</name>
</gene>
<dbReference type="InterPro" id="IPR036249">
    <property type="entry name" value="Thioredoxin-like_sf"/>
</dbReference>
<proteinExistence type="predicted"/>
<comment type="caution">
    <text evidence="2">The sequence shown here is derived from an EMBL/GenBank/DDBJ whole genome shotgun (WGS) entry which is preliminary data.</text>
</comment>
<dbReference type="GO" id="GO:0045454">
    <property type="term" value="P:cell redox homeostasis"/>
    <property type="evidence" value="ECO:0007669"/>
    <property type="project" value="TreeGrafter"/>
</dbReference>
<name>X1SIH6_9ZZZZ</name>
<dbReference type="InterPro" id="IPR013766">
    <property type="entry name" value="Thioredoxin_domain"/>
</dbReference>
<dbReference type="PANTHER" id="PTHR45663">
    <property type="entry name" value="GEO12009P1"/>
    <property type="match status" value="1"/>
</dbReference>
<dbReference type="PANTHER" id="PTHR45663:SF11">
    <property type="entry name" value="GEO12009P1"/>
    <property type="match status" value="1"/>
</dbReference>
<evidence type="ECO:0000259" key="1">
    <source>
        <dbReference type="Pfam" id="PF00085"/>
    </source>
</evidence>
<dbReference type="CDD" id="cd02947">
    <property type="entry name" value="TRX_family"/>
    <property type="match status" value="1"/>
</dbReference>
<dbReference type="SUPFAM" id="SSF52833">
    <property type="entry name" value="Thioredoxin-like"/>
    <property type="match status" value="1"/>
</dbReference>
<reference evidence="2" key="1">
    <citation type="journal article" date="2014" name="Front. Microbiol.">
        <title>High frequency of phylogenetically diverse reductive dehalogenase-homologous genes in deep subseafloor sedimentary metagenomes.</title>
        <authorList>
            <person name="Kawai M."/>
            <person name="Futagami T."/>
            <person name="Toyoda A."/>
            <person name="Takaki Y."/>
            <person name="Nishi S."/>
            <person name="Hori S."/>
            <person name="Arai W."/>
            <person name="Tsubouchi T."/>
            <person name="Morono Y."/>
            <person name="Uchiyama I."/>
            <person name="Ito T."/>
            <person name="Fujiyama A."/>
            <person name="Inagaki F."/>
            <person name="Takami H."/>
        </authorList>
    </citation>
    <scope>NUCLEOTIDE SEQUENCE</scope>
    <source>
        <strain evidence="2">Expedition CK06-06</strain>
    </source>
</reference>
<dbReference type="GO" id="GO:0015035">
    <property type="term" value="F:protein-disulfide reductase activity"/>
    <property type="evidence" value="ECO:0007669"/>
    <property type="project" value="TreeGrafter"/>
</dbReference>
<dbReference type="Gene3D" id="3.40.30.10">
    <property type="entry name" value="Glutaredoxin"/>
    <property type="match status" value="1"/>
</dbReference>
<protein>
    <recommendedName>
        <fullName evidence="1">Thioredoxin domain-containing protein</fullName>
    </recommendedName>
</protein>
<dbReference type="Pfam" id="PF00085">
    <property type="entry name" value="Thioredoxin"/>
    <property type="match status" value="1"/>
</dbReference>
<dbReference type="GO" id="GO:0005829">
    <property type="term" value="C:cytosol"/>
    <property type="evidence" value="ECO:0007669"/>
    <property type="project" value="TreeGrafter"/>
</dbReference>
<sequence>FKKEIIFVKVNVDENNAISTKYNITGIPTTLFIKNGDVINKVIGALNYEQMKQVLEELKKASN</sequence>
<accession>X1SIH6</accession>
<feature type="non-terminal residue" evidence="2">
    <location>
        <position position="1"/>
    </location>
</feature>